<dbReference type="Proteomes" id="UP000499080">
    <property type="component" value="Unassembled WGS sequence"/>
</dbReference>
<sequence>LDLLLLKLLFL</sequence>
<reference evidence="1 2" key="1">
    <citation type="journal article" date="2019" name="Sci. Rep.">
        <title>Orb-weaving spider Araneus ventricosus genome elucidates the spidroin gene catalogue.</title>
        <authorList>
            <person name="Kono N."/>
            <person name="Nakamura H."/>
            <person name="Ohtoshi R."/>
            <person name="Moran D.A.P."/>
            <person name="Shinohara A."/>
            <person name="Yoshida Y."/>
            <person name="Fujiwara M."/>
            <person name="Mori M."/>
            <person name="Tomita M."/>
            <person name="Arakawa K."/>
        </authorList>
    </citation>
    <scope>NUCLEOTIDE SEQUENCE [LARGE SCALE GENOMIC DNA]</scope>
</reference>
<proteinExistence type="predicted"/>
<evidence type="ECO:0000313" key="1">
    <source>
        <dbReference type="EMBL" id="GBM10349.1"/>
    </source>
</evidence>
<gene>
    <name evidence="1" type="ORF">AVEN_211052_1</name>
</gene>
<dbReference type="EMBL" id="BGPR01088210">
    <property type="protein sequence ID" value="GBM10349.1"/>
    <property type="molecule type" value="Genomic_DNA"/>
</dbReference>
<keyword evidence="2" id="KW-1185">Reference proteome</keyword>
<feature type="non-terminal residue" evidence="1">
    <location>
        <position position="11"/>
    </location>
</feature>
<evidence type="ECO:0000313" key="2">
    <source>
        <dbReference type="Proteomes" id="UP000499080"/>
    </source>
</evidence>
<protein>
    <submittedName>
        <fullName evidence="1">Uncharacterized protein</fullName>
    </submittedName>
</protein>
<feature type="non-terminal residue" evidence="1">
    <location>
        <position position="1"/>
    </location>
</feature>
<organism evidence="1 2">
    <name type="scientific">Araneus ventricosus</name>
    <name type="common">Orbweaver spider</name>
    <name type="synonym">Epeira ventricosa</name>
    <dbReference type="NCBI Taxonomy" id="182803"/>
    <lineage>
        <taxon>Eukaryota</taxon>
        <taxon>Metazoa</taxon>
        <taxon>Ecdysozoa</taxon>
        <taxon>Arthropoda</taxon>
        <taxon>Chelicerata</taxon>
        <taxon>Arachnida</taxon>
        <taxon>Araneae</taxon>
        <taxon>Araneomorphae</taxon>
        <taxon>Entelegynae</taxon>
        <taxon>Araneoidea</taxon>
        <taxon>Araneidae</taxon>
        <taxon>Araneus</taxon>
    </lineage>
</organism>
<comment type="caution">
    <text evidence="1">The sequence shown here is derived from an EMBL/GenBank/DDBJ whole genome shotgun (WGS) entry which is preliminary data.</text>
</comment>
<name>A0A4Y2D205_ARAVE</name>
<accession>A0A4Y2D205</accession>